<organism evidence="1 2">
    <name type="scientific">Actinokineospora soli</name>
    <dbReference type="NCBI Taxonomy" id="1048753"/>
    <lineage>
        <taxon>Bacteria</taxon>
        <taxon>Bacillati</taxon>
        <taxon>Actinomycetota</taxon>
        <taxon>Actinomycetes</taxon>
        <taxon>Pseudonocardiales</taxon>
        <taxon>Pseudonocardiaceae</taxon>
        <taxon>Actinokineospora</taxon>
    </lineage>
</organism>
<dbReference type="EMBL" id="JBHTEY010000004">
    <property type="protein sequence ID" value="MFC7613201.1"/>
    <property type="molecule type" value="Genomic_DNA"/>
</dbReference>
<keyword evidence="2" id="KW-1185">Reference proteome</keyword>
<protein>
    <submittedName>
        <fullName evidence="1">Uncharacterized protein</fullName>
    </submittedName>
</protein>
<gene>
    <name evidence="1" type="ORF">ACFQV2_05845</name>
</gene>
<dbReference type="Proteomes" id="UP001596512">
    <property type="component" value="Unassembled WGS sequence"/>
</dbReference>
<evidence type="ECO:0000313" key="1">
    <source>
        <dbReference type="EMBL" id="MFC7613201.1"/>
    </source>
</evidence>
<proteinExistence type="predicted"/>
<reference evidence="2" key="1">
    <citation type="journal article" date="2019" name="Int. J. Syst. Evol. Microbiol.">
        <title>The Global Catalogue of Microorganisms (GCM) 10K type strain sequencing project: providing services to taxonomists for standard genome sequencing and annotation.</title>
        <authorList>
            <consortium name="The Broad Institute Genomics Platform"/>
            <consortium name="The Broad Institute Genome Sequencing Center for Infectious Disease"/>
            <person name="Wu L."/>
            <person name="Ma J."/>
        </authorList>
    </citation>
    <scope>NUCLEOTIDE SEQUENCE [LARGE SCALE GENOMIC DNA]</scope>
    <source>
        <strain evidence="2">JCM 17695</strain>
    </source>
</reference>
<sequence length="80" mass="8663">MAVRLCRRLGPPPPARPPYACPTCICNQQDDWRLPDCSPGCCGYSYQNCACTADGCGPFWAYSRNGHCGSPGSPSYPRCT</sequence>
<comment type="caution">
    <text evidence="1">The sequence shown here is derived from an EMBL/GenBank/DDBJ whole genome shotgun (WGS) entry which is preliminary data.</text>
</comment>
<accession>A0ABW2TI79</accession>
<evidence type="ECO:0000313" key="2">
    <source>
        <dbReference type="Proteomes" id="UP001596512"/>
    </source>
</evidence>
<name>A0ABW2TI79_9PSEU</name>